<sequence length="39" mass="4713">MKNLIDKMEAAWVSKKENMSRIEYPSFSFSSFLVRYELH</sequence>
<proteinExistence type="predicted"/>
<protein>
    <submittedName>
        <fullName evidence="1">Uncharacterized protein</fullName>
    </submittedName>
</protein>
<evidence type="ECO:0000313" key="1">
    <source>
        <dbReference type="EMBL" id="JAD52238.1"/>
    </source>
</evidence>
<reference evidence="1" key="1">
    <citation type="submission" date="2014-09" db="EMBL/GenBank/DDBJ databases">
        <authorList>
            <person name="Magalhaes I.L.F."/>
            <person name="Oliveira U."/>
            <person name="Santos F.R."/>
            <person name="Vidigal T.H.D.A."/>
            <person name="Brescovit A.D."/>
            <person name="Santos A.J."/>
        </authorList>
    </citation>
    <scope>NUCLEOTIDE SEQUENCE</scope>
    <source>
        <tissue evidence="1">Shoot tissue taken approximately 20 cm above the soil surface</tissue>
    </source>
</reference>
<organism evidence="1">
    <name type="scientific">Arundo donax</name>
    <name type="common">Giant reed</name>
    <name type="synonym">Donax arundinaceus</name>
    <dbReference type="NCBI Taxonomy" id="35708"/>
    <lineage>
        <taxon>Eukaryota</taxon>
        <taxon>Viridiplantae</taxon>
        <taxon>Streptophyta</taxon>
        <taxon>Embryophyta</taxon>
        <taxon>Tracheophyta</taxon>
        <taxon>Spermatophyta</taxon>
        <taxon>Magnoliopsida</taxon>
        <taxon>Liliopsida</taxon>
        <taxon>Poales</taxon>
        <taxon>Poaceae</taxon>
        <taxon>PACMAD clade</taxon>
        <taxon>Arundinoideae</taxon>
        <taxon>Arundineae</taxon>
        <taxon>Arundo</taxon>
    </lineage>
</organism>
<dbReference type="AlphaFoldDB" id="A0A0A9AQU3"/>
<name>A0A0A9AQU3_ARUDO</name>
<dbReference type="EMBL" id="GBRH01245657">
    <property type="protein sequence ID" value="JAD52238.1"/>
    <property type="molecule type" value="Transcribed_RNA"/>
</dbReference>
<reference evidence="1" key="2">
    <citation type="journal article" date="2015" name="Data Brief">
        <title>Shoot transcriptome of the giant reed, Arundo donax.</title>
        <authorList>
            <person name="Barrero R.A."/>
            <person name="Guerrero F.D."/>
            <person name="Moolhuijzen P."/>
            <person name="Goolsby J.A."/>
            <person name="Tidwell J."/>
            <person name="Bellgard S.E."/>
            <person name="Bellgard M.I."/>
        </authorList>
    </citation>
    <scope>NUCLEOTIDE SEQUENCE</scope>
    <source>
        <tissue evidence="1">Shoot tissue taken approximately 20 cm above the soil surface</tissue>
    </source>
</reference>
<accession>A0A0A9AQU3</accession>